<sequence>FVSKVLRSGAAYQILKVIDTKSETVRVVKVISRSMIYDDKISSDIEYLLKRKQKEYSTSRLLADFQTTFDWFMVFAQPRITLRDVLESKKLMPLPARHVREITSQIISAAHSLHRRSMLHLDICPSMVELASFSTNVEYEYTSNSTFQLRLSLSCASGEPIQETDFTRRCTKIYLVFHGDAAIAGDRNIGTDQYRAPEVVLGWASKFRTDNFSIGCVMWELIKGHALFPPCEEERNYIKAKIHAFKAVLGYFPRQMRERAALTHEGLFKKSTGELQEPWDLSDGLKHFIDGAEEIEVAIRDIDIYHVVHALTRLSPRDRLPLCDVLTMPYFSERTY</sequence>
<evidence type="ECO:0000256" key="1">
    <source>
        <dbReference type="ARBA" id="ARBA00022527"/>
    </source>
</evidence>
<keyword evidence="3" id="KW-0547">Nucleotide-binding</keyword>
<keyword evidence="1" id="KW-0723">Serine/threonine-protein kinase</keyword>
<reference evidence="7 8" key="1">
    <citation type="journal article" date="2018" name="Evol. Lett.">
        <title>Horizontal gene cluster transfer increased hallucinogenic mushroom diversity.</title>
        <authorList>
            <person name="Reynolds H.T."/>
            <person name="Vijayakumar V."/>
            <person name="Gluck-Thaler E."/>
            <person name="Korotkin H.B."/>
            <person name="Matheny P.B."/>
            <person name="Slot J.C."/>
        </authorList>
    </citation>
    <scope>NUCLEOTIDE SEQUENCE [LARGE SCALE GENOMIC DNA]</scope>
    <source>
        <strain evidence="7 8">SRW20</strain>
    </source>
</reference>
<gene>
    <name evidence="7" type="ORF">CVT26_014017</name>
</gene>
<evidence type="ECO:0000313" key="8">
    <source>
        <dbReference type="Proteomes" id="UP000284706"/>
    </source>
</evidence>
<comment type="caution">
    <text evidence="7">The sequence shown here is derived from an EMBL/GenBank/DDBJ whole genome shotgun (WGS) entry which is preliminary data.</text>
</comment>
<dbReference type="SUPFAM" id="SSF56112">
    <property type="entry name" value="Protein kinase-like (PK-like)"/>
    <property type="match status" value="1"/>
</dbReference>
<evidence type="ECO:0000256" key="3">
    <source>
        <dbReference type="ARBA" id="ARBA00022741"/>
    </source>
</evidence>
<dbReference type="InterPro" id="IPR000719">
    <property type="entry name" value="Prot_kinase_dom"/>
</dbReference>
<dbReference type="GO" id="GO:0004674">
    <property type="term" value="F:protein serine/threonine kinase activity"/>
    <property type="evidence" value="ECO:0007669"/>
    <property type="project" value="UniProtKB-KW"/>
</dbReference>
<dbReference type="InterPro" id="IPR011009">
    <property type="entry name" value="Kinase-like_dom_sf"/>
</dbReference>
<dbReference type="InParanoid" id="A0A409X1T2"/>
<dbReference type="PANTHER" id="PTHR45646">
    <property type="entry name" value="SERINE/THREONINE-PROTEIN KINASE DOA-RELATED"/>
    <property type="match status" value="1"/>
</dbReference>
<feature type="non-terminal residue" evidence="7">
    <location>
        <position position="1"/>
    </location>
</feature>
<dbReference type="PANTHER" id="PTHR45646:SF11">
    <property type="entry name" value="SERINE_THREONINE-PROTEIN KINASE DOA"/>
    <property type="match status" value="1"/>
</dbReference>
<dbReference type="Gene3D" id="3.30.200.20">
    <property type="entry name" value="Phosphorylase Kinase, domain 1"/>
    <property type="match status" value="1"/>
</dbReference>
<feature type="domain" description="Protein kinase" evidence="6">
    <location>
        <begin position="1"/>
        <end position="331"/>
    </location>
</feature>
<dbReference type="AlphaFoldDB" id="A0A409X1T2"/>
<organism evidence="7 8">
    <name type="scientific">Gymnopilus dilepis</name>
    <dbReference type="NCBI Taxonomy" id="231916"/>
    <lineage>
        <taxon>Eukaryota</taxon>
        <taxon>Fungi</taxon>
        <taxon>Dikarya</taxon>
        <taxon>Basidiomycota</taxon>
        <taxon>Agaricomycotina</taxon>
        <taxon>Agaricomycetes</taxon>
        <taxon>Agaricomycetidae</taxon>
        <taxon>Agaricales</taxon>
        <taxon>Agaricineae</taxon>
        <taxon>Hymenogastraceae</taxon>
        <taxon>Gymnopilus</taxon>
    </lineage>
</organism>
<proteinExistence type="predicted"/>
<keyword evidence="2" id="KW-0808">Transferase</keyword>
<evidence type="ECO:0000256" key="5">
    <source>
        <dbReference type="ARBA" id="ARBA00022840"/>
    </source>
</evidence>
<dbReference type="Proteomes" id="UP000284706">
    <property type="component" value="Unassembled WGS sequence"/>
</dbReference>
<evidence type="ECO:0000259" key="6">
    <source>
        <dbReference type="PROSITE" id="PS50011"/>
    </source>
</evidence>
<evidence type="ECO:0000256" key="2">
    <source>
        <dbReference type="ARBA" id="ARBA00022679"/>
    </source>
</evidence>
<keyword evidence="5" id="KW-0067">ATP-binding</keyword>
<protein>
    <recommendedName>
        <fullName evidence="6">Protein kinase domain-containing protein</fullName>
    </recommendedName>
</protein>
<evidence type="ECO:0000313" key="7">
    <source>
        <dbReference type="EMBL" id="PPQ84758.1"/>
    </source>
</evidence>
<dbReference type="Gene3D" id="1.10.510.10">
    <property type="entry name" value="Transferase(Phosphotransferase) domain 1"/>
    <property type="match status" value="1"/>
</dbReference>
<accession>A0A409X1T2</accession>
<name>A0A409X1T2_9AGAR</name>
<dbReference type="OrthoDB" id="3068150at2759"/>
<dbReference type="EMBL" id="NHYE01004413">
    <property type="protein sequence ID" value="PPQ84758.1"/>
    <property type="molecule type" value="Genomic_DNA"/>
</dbReference>
<keyword evidence="4" id="KW-0418">Kinase</keyword>
<keyword evidence="8" id="KW-1185">Reference proteome</keyword>
<dbReference type="GO" id="GO:0005524">
    <property type="term" value="F:ATP binding"/>
    <property type="evidence" value="ECO:0007669"/>
    <property type="project" value="UniProtKB-KW"/>
</dbReference>
<evidence type="ECO:0000256" key="4">
    <source>
        <dbReference type="ARBA" id="ARBA00022777"/>
    </source>
</evidence>
<dbReference type="PROSITE" id="PS50011">
    <property type="entry name" value="PROTEIN_KINASE_DOM"/>
    <property type="match status" value="1"/>
</dbReference>
<dbReference type="InterPro" id="IPR051175">
    <property type="entry name" value="CLK_kinases"/>
</dbReference>
<dbReference type="GO" id="GO:0005634">
    <property type="term" value="C:nucleus"/>
    <property type="evidence" value="ECO:0007669"/>
    <property type="project" value="TreeGrafter"/>
</dbReference>
<dbReference type="SMART" id="SM00220">
    <property type="entry name" value="S_TKc"/>
    <property type="match status" value="1"/>
</dbReference>
<dbReference type="Pfam" id="PF00069">
    <property type="entry name" value="Pkinase"/>
    <property type="match status" value="1"/>
</dbReference>